<organism evidence="2 3">
    <name type="scientific">Candidatus Buchananbacteria bacterium RIFCSPHIGHO2_02_FULL_56_16</name>
    <dbReference type="NCBI Taxonomy" id="1797542"/>
    <lineage>
        <taxon>Bacteria</taxon>
        <taxon>Candidatus Buchananiibacteriota</taxon>
    </lineage>
</organism>
<keyword evidence="1" id="KW-1133">Transmembrane helix</keyword>
<reference evidence="2 3" key="1">
    <citation type="journal article" date="2016" name="Nat. Commun.">
        <title>Thousands of microbial genomes shed light on interconnected biogeochemical processes in an aquifer system.</title>
        <authorList>
            <person name="Anantharaman K."/>
            <person name="Brown C.T."/>
            <person name="Hug L.A."/>
            <person name="Sharon I."/>
            <person name="Castelle C.J."/>
            <person name="Probst A.J."/>
            <person name="Thomas B.C."/>
            <person name="Singh A."/>
            <person name="Wilkins M.J."/>
            <person name="Karaoz U."/>
            <person name="Brodie E.L."/>
            <person name="Williams K.H."/>
            <person name="Hubbard S.S."/>
            <person name="Banfield J.F."/>
        </authorList>
    </citation>
    <scope>NUCLEOTIDE SEQUENCE [LARGE SCALE GENOMIC DNA]</scope>
</reference>
<evidence type="ECO:0000256" key="1">
    <source>
        <dbReference type="SAM" id="Phobius"/>
    </source>
</evidence>
<gene>
    <name evidence="2" type="ORF">A3J59_01505</name>
</gene>
<dbReference type="EMBL" id="MHIL01000036">
    <property type="protein sequence ID" value="OGY50063.1"/>
    <property type="molecule type" value="Genomic_DNA"/>
</dbReference>
<protein>
    <submittedName>
        <fullName evidence="2">Uncharacterized protein</fullName>
    </submittedName>
</protein>
<evidence type="ECO:0000313" key="2">
    <source>
        <dbReference type="EMBL" id="OGY50063.1"/>
    </source>
</evidence>
<keyword evidence="1" id="KW-0812">Transmembrane</keyword>
<proteinExistence type="predicted"/>
<keyword evidence="1" id="KW-0472">Membrane</keyword>
<feature type="transmembrane region" description="Helical" evidence="1">
    <location>
        <begin position="91"/>
        <end position="119"/>
    </location>
</feature>
<dbReference type="STRING" id="1797542.A3J59_01505"/>
<evidence type="ECO:0000313" key="3">
    <source>
        <dbReference type="Proteomes" id="UP000177310"/>
    </source>
</evidence>
<name>A0A1G1YCJ8_9BACT</name>
<comment type="caution">
    <text evidence="2">The sequence shown here is derived from an EMBL/GenBank/DDBJ whole genome shotgun (WGS) entry which is preliminary data.</text>
</comment>
<dbReference type="Proteomes" id="UP000177310">
    <property type="component" value="Unassembled WGS sequence"/>
</dbReference>
<sequence>MKAKKGPATPMLKFVGVELIGDALYWPLWWYTEGLLNAGRFCLNEIVVQAERLGLTIWVANIFTPMFGQYDLEGRLISFFMRLVQIIIRGIALLVWAVVMLGLFLGWLLLPLLIVYQIVVNMRALFI</sequence>
<accession>A0A1G1YCJ8</accession>
<dbReference type="AlphaFoldDB" id="A0A1G1YCJ8"/>